<keyword evidence="6 8" id="KW-0057">Aromatic amino acid biosynthesis</keyword>
<dbReference type="Gene3D" id="3.40.50.720">
    <property type="entry name" value="NAD(P)-binding Rossmann-like Domain"/>
    <property type="match status" value="1"/>
</dbReference>
<feature type="binding site" evidence="8">
    <location>
        <position position="78"/>
    </location>
    <ligand>
        <name>NADP(+)</name>
        <dbReference type="ChEBI" id="CHEBI:58349"/>
    </ligand>
</feature>
<dbReference type="EC" id="1.1.1.25" evidence="2 8"/>
<dbReference type="GO" id="GO:0019632">
    <property type="term" value="P:shikimate metabolic process"/>
    <property type="evidence" value="ECO:0007669"/>
    <property type="project" value="InterPro"/>
</dbReference>
<organism evidence="12 13">
    <name type="scientific">candidate division WWE3 bacterium</name>
    <dbReference type="NCBI Taxonomy" id="2053526"/>
    <lineage>
        <taxon>Bacteria</taxon>
        <taxon>Katanobacteria</taxon>
    </lineage>
</organism>
<dbReference type="Pfam" id="PF08501">
    <property type="entry name" value="Shikimate_dh_N"/>
    <property type="match status" value="1"/>
</dbReference>
<feature type="binding site" evidence="8">
    <location>
        <begin position="127"/>
        <end position="131"/>
    </location>
    <ligand>
        <name>NADP(+)</name>
        <dbReference type="ChEBI" id="CHEBI:58349"/>
    </ligand>
</feature>
<dbReference type="SUPFAM" id="SSF53223">
    <property type="entry name" value="Aminoacid dehydrogenase-like, N-terminal domain"/>
    <property type="match status" value="1"/>
</dbReference>
<dbReference type="InterPro" id="IPR036291">
    <property type="entry name" value="NAD(P)-bd_dom_sf"/>
</dbReference>
<dbReference type="InterPro" id="IPR011342">
    <property type="entry name" value="Shikimate_DH"/>
</dbReference>
<dbReference type="Pfam" id="PF18317">
    <property type="entry name" value="SDH_C"/>
    <property type="match status" value="1"/>
</dbReference>
<gene>
    <name evidence="8 12" type="primary">aroE</name>
    <name evidence="12" type="ORF">HS096_07130</name>
</gene>
<dbReference type="GO" id="GO:0009073">
    <property type="term" value="P:aromatic amino acid family biosynthetic process"/>
    <property type="evidence" value="ECO:0007669"/>
    <property type="project" value="UniProtKB-KW"/>
</dbReference>
<feature type="domain" description="Quinate/shikimate 5-dehydrogenase/glutamyl-tRNA reductase" evidence="9">
    <location>
        <begin position="117"/>
        <end position="193"/>
    </location>
</feature>
<evidence type="ECO:0000256" key="7">
    <source>
        <dbReference type="ARBA" id="ARBA00049442"/>
    </source>
</evidence>
<sequence>MLDSYAVIGNPIAHSKSPLIHTAFAQQTGQAMRYTAILAPLDGFRETVESFRQQGGKGLNVTVPFKLEAYQLATRLTERANIAQAVNTLKFENSEILGDNTDGAGLVRDIECNLGISIADKRILLMGAGGAAQGVILPLLQRYPSLLAIANRTPKKAEILQQKFIIHGNIVSGDFMHFSGENFDLIINATSASLHDALPELPAGIFAHTALAYDMMYRPEPTPFLKFAWQNGAQQIADGIGMLVEQAAESFFLWRGIRPETKPVIAQLKSFI</sequence>
<feature type="active site" description="Proton acceptor" evidence="8">
    <location>
        <position position="66"/>
    </location>
</feature>
<feature type="binding site" evidence="8">
    <location>
        <position position="87"/>
    </location>
    <ligand>
        <name>shikimate</name>
        <dbReference type="ChEBI" id="CHEBI:36208"/>
    </ligand>
</feature>
<feature type="domain" description="Shikimate dehydrogenase substrate binding N-terminal" evidence="10">
    <location>
        <begin position="7"/>
        <end position="89"/>
    </location>
</feature>
<dbReference type="InterPro" id="IPR006151">
    <property type="entry name" value="Shikm_DH/Glu-tRNA_Rdtase"/>
</dbReference>
<evidence type="ECO:0000256" key="6">
    <source>
        <dbReference type="ARBA" id="ARBA00023141"/>
    </source>
</evidence>
<dbReference type="PANTHER" id="PTHR21089">
    <property type="entry name" value="SHIKIMATE DEHYDROGENASE"/>
    <property type="match status" value="1"/>
</dbReference>
<feature type="binding site" evidence="8">
    <location>
        <position position="102"/>
    </location>
    <ligand>
        <name>shikimate</name>
        <dbReference type="ChEBI" id="CHEBI:36208"/>
    </ligand>
</feature>
<feature type="binding site" evidence="8">
    <location>
        <position position="239"/>
    </location>
    <ligand>
        <name>NADP(+)</name>
        <dbReference type="ChEBI" id="CHEBI:58349"/>
    </ligand>
</feature>
<dbReference type="FunFam" id="3.40.50.10860:FF:000006">
    <property type="entry name" value="Shikimate dehydrogenase (NADP(+))"/>
    <property type="match status" value="1"/>
</dbReference>
<keyword evidence="5 8" id="KW-0560">Oxidoreductase</keyword>
<dbReference type="GO" id="GO:0009423">
    <property type="term" value="P:chorismate biosynthetic process"/>
    <property type="evidence" value="ECO:0007669"/>
    <property type="project" value="UniProtKB-UniRule"/>
</dbReference>
<dbReference type="NCBIfam" id="TIGR00507">
    <property type="entry name" value="aroE"/>
    <property type="match status" value="1"/>
</dbReference>
<comment type="catalytic activity">
    <reaction evidence="7 8">
        <text>shikimate + NADP(+) = 3-dehydroshikimate + NADPH + H(+)</text>
        <dbReference type="Rhea" id="RHEA:17737"/>
        <dbReference type="ChEBI" id="CHEBI:15378"/>
        <dbReference type="ChEBI" id="CHEBI:16630"/>
        <dbReference type="ChEBI" id="CHEBI:36208"/>
        <dbReference type="ChEBI" id="CHEBI:57783"/>
        <dbReference type="ChEBI" id="CHEBI:58349"/>
        <dbReference type="EC" id="1.1.1.25"/>
    </reaction>
</comment>
<evidence type="ECO:0000256" key="1">
    <source>
        <dbReference type="ARBA" id="ARBA00004871"/>
    </source>
</evidence>
<dbReference type="InterPro" id="IPR041121">
    <property type="entry name" value="SDH_C"/>
</dbReference>
<protein>
    <recommendedName>
        <fullName evidence="2 8">Shikimate dehydrogenase (NADP(+))</fullName>
        <shortName evidence="8">SDH</shortName>
        <ecNumber evidence="2 8">1.1.1.25</ecNumber>
    </recommendedName>
</protein>
<dbReference type="Gene3D" id="3.40.50.10860">
    <property type="entry name" value="Leucine Dehydrogenase, chain A, domain 1"/>
    <property type="match status" value="1"/>
</dbReference>
<dbReference type="GO" id="GO:0004764">
    <property type="term" value="F:shikimate 3-dehydrogenase (NADP+) activity"/>
    <property type="evidence" value="ECO:0007669"/>
    <property type="project" value="UniProtKB-UniRule"/>
</dbReference>
<dbReference type="GO" id="GO:0005829">
    <property type="term" value="C:cytosol"/>
    <property type="evidence" value="ECO:0007669"/>
    <property type="project" value="TreeGrafter"/>
</dbReference>
<comment type="pathway">
    <text evidence="1 8">Metabolic intermediate biosynthesis; chorismate biosynthesis; chorismate from D-erythrose 4-phosphate and phosphoenolpyruvate: step 4/7.</text>
</comment>
<comment type="caution">
    <text evidence="12">The sequence shown here is derived from an EMBL/GenBank/DDBJ whole genome shotgun (WGS) entry which is preliminary data.</text>
</comment>
<evidence type="ECO:0000256" key="2">
    <source>
        <dbReference type="ARBA" id="ARBA00012962"/>
    </source>
</evidence>
<comment type="subunit">
    <text evidence="8">Homodimer.</text>
</comment>
<accession>A0A928Y5J0</accession>
<dbReference type="NCBIfam" id="NF001310">
    <property type="entry name" value="PRK00258.1-2"/>
    <property type="match status" value="1"/>
</dbReference>
<dbReference type="Pfam" id="PF01488">
    <property type="entry name" value="Shikimate_DH"/>
    <property type="match status" value="1"/>
</dbReference>
<dbReference type="PANTHER" id="PTHR21089:SF1">
    <property type="entry name" value="BIFUNCTIONAL 3-DEHYDROQUINATE DEHYDRATASE_SHIKIMATE DEHYDROGENASE, CHLOROPLASTIC"/>
    <property type="match status" value="1"/>
</dbReference>
<feature type="binding site" evidence="8">
    <location>
        <begin position="15"/>
        <end position="17"/>
    </location>
    <ligand>
        <name>shikimate</name>
        <dbReference type="ChEBI" id="CHEBI:36208"/>
    </ligand>
</feature>
<dbReference type="InterPro" id="IPR022893">
    <property type="entry name" value="Shikimate_DH_fam"/>
</dbReference>
<feature type="binding site" evidence="8">
    <location>
        <position position="246"/>
    </location>
    <ligand>
        <name>shikimate</name>
        <dbReference type="ChEBI" id="CHEBI:36208"/>
    </ligand>
</feature>
<keyword evidence="4 8" id="KW-0521">NADP</keyword>
<feature type="binding site" evidence="8">
    <location>
        <position position="62"/>
    </location>
    <ligand>
        <name>shikimate</name>
        <dbReference type="ChEBI" id="CHEBI:36208"/>
    </ligand>
</feature>
<evidence type="ECO:0000259" key="11">
    <source>
        <dbReference type="Pfam" id="PF18317"/>
    </source>
</evidence>
<evidence type="ECO:0000256" key="8">
    <source>
        <dbReference type="HAMAP-Rule" id="MF_00222"/>
    </source>
</evidence>
<comment type="function">
    <text evidence="8">Involved in the biosynthesis of the chorismate, which leads to the biosynthesis of aromatic amino acids. Catalyzes the reversible NADPH linked reduction of 3-dehydroshikimate (DHSA) to yield shikimate (SA).</text>
</comment>
<evidence type="ECO:0000256" key="4">
    <source>
        <dbReference type="ARBA" id="ARBA00022857"/>
    </source>
</evidence>
<name>A0A928Y5J0_UNCKA</name>
<evidence type="ECO:0000256" key="3">
    <source>
        <dbReference type="ARBA" id="ARBA00022605"/>
    </source>
</evidence>
<dbReference type="EMBL" id="JABTTY010000003">
    <property type="protein sequence ID" value="MBE7526015.1"/>
    <property type="molecule type" value="Genomic_DNA"/>
</dbReference>
<dbReference type="InterPro" id="IPR013708">
    <property type="entry name" value="Shikimate_DH-bd_N"/>
</dbReference>
<feature type="binding site" evidence="8">
    <location>
        <position position="215"/>
    </location>
    <ligand>
        <name>NADP(+)</name>
        <dbReference type="ChEBI" id="CHEBI:58349"/>
    </ligand>
</feature>
<evidence type="ECO:0000313" key="12">
    <source>
        <dbReference type="EMBL" id="MBE7526015.1"/>
    </source>
</evidence>
<feature type="binding site" evidence="8">
    <location>
        <position position="217"/>
    </location>
    <ligand>
        <name>shikimate</name>
        <dbReference type="ChEBI" id="CHEBI:36208"/>
    </ligand>
</feature>
<evidence type="ECO:0000259" key="9">
    <source>
        <dbReference type="Pfam" id="PF01488"/>
    </source>
</evidence>
<dbReference type="AlphaFoldDB" id="A0A928Y5J0"/>
<comment type="similarity">
    <text evidence="8">Belongs to the shikimate dehydrogenase family.</text>
</comment>
<proteinExistence type="inferred from homology"/>
<dbReference type="SUPFAM" id="SSF51735">
    <property type="entry name" value="NAD(P)-binding Rossmann-fold domains"/>
    <property type="match status" value="1"/>
</dbReference>
<feature type="binding site" evidence="8">
    <location>
        <begin position="151"/>
        <end position="156"/>
    </location>
    <ligand>
        <name>NADP(+)</name>
        <dbReference type="ChEBI" id="CHEBI:58349"/>
    </ligand>
</feature>
<dbReference type="GO" id="GO:0008652">
    <property type="term" value="P:amino acid biosynthetic process"/>
    <property type="evidence" value="ECO:0007669"/>
    <property type="project" value="UniProtKB-KW"/>
</dbReference>
<dbReference type="Proteomes" id="UP000710385">
    <property type="component" value="Unassembled WGS sequence"/>
</dbReference>
<dbReference type="CDD" id="cd01065">
    <property type="entry name" value="NAD_bind_Shikimate_DH"/>
    <property type="match status" value="1"/>
</dbReference>
<keyword evidence="3 8" id="KW-0028">Amino-acid biosynthesis</keyword>
<evidence type="ECO:0000259" key="10">
    <source>
        <dbReference type="Pfam" id="PF08501"/>
    </source>
</evidence>
<evidence type="ECO:0000256" key="5">
    <source>
        <dbReference type="ARBA" id="ARBA00023002"/>
    </source>
</evidence>
<evidence type="ECO:0000313" key="13">
    <source>
        <dbReference type="Proteomes" id="UP000710385"/>
    </source>
</evidence>
<feature type="domain" description="SDH C-terminal" evidence="11">
    <location>
        <begin position="239"/>
        <end position="269"/>
    </location>
</feature>
<dbReference type="GO" id="GO:0050661">
    <property type="term" value="F:NADP binding"/>
    <property type="evidence" value="ECO:0007669"/>
    <property type="project" value="InterPro"/>
</dbReference>
<reference evidence="12" key="1">
    <citation type="submission" date="2020-05" db="EMBL/GenBank/DDBJ databases">
        <title>High-Quality Genomes of Partial-Nitritation/Anammox System by Hierarchical Clustering Based Hybrid Assembly.</title>
        <authorList>
            <person name="Liu L."/>
            <person name="Wang Y."/>
            <person name="Che Y."/>
            <person name="Chen Y."/>
            <person name="Xia Y."/>
            <person name="Luo R."/>
            <person name="Cheng S.H."/>
            <person name="Zheng C."/>
            <person name="Zhang T."/>
        </authorList>
    </citation>
    <scope>NUCLEOTIDE SEQUENCE</scope>
    <source>
        <strain evidence="12">H1_PAT1</strain>
    </source>
</reference>
<dbReference type="InterPro" id="IPR046346">
    <property type="entry name" value="Aminoacid_DH-like_N_sf"/>
</dbReference>
<dbReference type="HAMAP" id="MF_00222">
    <property type="entry name" value="Shikimate_DH_AroE"/>
    <property type="match status" value="1"/>
</dbReference>